<keyword evidence="1" id="KW-0472">Membrane</keyword>
<dbReference type="PANTHER" id="PTHR23028:SF127">
    <property type="entry name" value="ACYL_TRANSF_3 DOMAIN-CONTAINING PROTEIN-RELATED"/>
    <property type="match status" value="1"/>
</dbReference>
<organism evidence="3 4">
    <name type="scientific">Pristionchus entomophagus</name>
    <dbReference type="NCBI Taxonomy" id="358040"/>
    <lineage>
        <taxon>Eukaryota</taxon>
        <taxon>Metazoa</taxon>
        <taxon>Ecdysozoa</taxon>
        <taxon>Nematoda</taxon>
        <taxon>Chromadorea</taxon>
        <taxon>Rhabditida</taxon>
        <taxon>Rhabditina</taxon>
        <taxon>Diplogasteromorpha</taxon>
        <taxon>Diplogasteroidea</taxon>
        <taxon>Neodiplogasteridae</taxon>
        <taxon>Pristionchus</taxon>
    </lineage>
</organism>
<dbReference type="InterPro" id="IPR050879">
    <property type="entry name" value="Acyltransferase_3"/>
</dbReference>
<feature type="non-terminal residue" evidence="3">
    <location>
        <position position="101"/>
    </location>
</feature>
<keyword evidence="1" id="KW-1133">Transmembrane helix</keyword>
<gene>
    <name evidence="3" type="ORF">PENTCL1PPCAC_15049</name>
</gene>
<evidence type="ECO:0000313" key="4">
    <source>
        <dbReference type="Proteomes" id="UP001432027"/>
    </source>
</evidence>
<reference evidence="3" key="1">
    <citation type="submission" date="2023-10" db="EMBL/GenBank/DDBJ databases">
        <title>Genome assembly of Pristionchus species.</title>
        <authorList>
            <person name="Yoshida K."/>
            <person name="Sommer R.J."/>
        </authorList>
    </citation>
    <scope>NUCLEOTIDE SEQUENCE</scope>
    <source>
        <strain evidence="3">RS0144</strain>
    </source>
</reference>
<feature type="transmembrane region" description="Helical" evidence="1">
    <location>
        <begin position="80"/>
        <end position="100"/>
    </location>
</feature>
<dbReference type="GO" id="GO:0016747">
    <property type="term" value="F:acyltransferase activity, transferring groups other than amino-acyl groups"/>
    <property type="evidence" value="ECO:0007669"/>
    <property type="project" value="InterPro"/>
</dbReference>
<dbReference type="GO" id="GO:0000271">
    <property type="term" value="P:polysaccharide biosynthetic process"/>
    <property type="evidence" value="ECO:0007669"/>
    <property type="project" value="TreeGrafter"/>
</dbReference>
<name>A0AAV5TG41_9BILA</name>
<feature type="transmembrane region" description="Helical" evidence="1">
    <location>
        <begin position="15"/>
        <end position="33"/>
    </location>
</feature>
<evidence type="ECO:0000256" key="1">
    <source>
        <dbReference type="SAM" id="Phobius"/>
    </source>
</evidence>
<feature type="non-terminal residue" evidence="3">
    <location>
        <position position="1"/>
    </location>
</feature>
<keyword evidence="4" id="KW-1185">Reference proteome</keyword>
<dbReference type="InterPro" id="IPR002656">
    <property type="entry name" value="Acyl_transf_3_dom"/>
</dbReference>
<proteinExistence type="predicted"/>
<accession>A0AAV5TG41</accession>
<protein>
    <recommendedName>
        <fullName evidence="2">Acyltransferase 3 domain-containing protein</fullName>
    </recommendedName>
</protein>
<dbReference type="Pfam" id="PF01757">
    <property type="entry name" value="Acyl_transf_3"/>
    <property type="match status" value="1"/>
</dbReference>
<feature type="domain" description="Acyltransferase 3" evidence="2">
    <location>
        <begin position="3"/>
        <end position="100"/>
    </location>
</feature>
<dbReference type="PANTHER" id="PTHR23028">
    <property type="entry name" value="ACETYLTRANSFERASE"/>
    <property type="match status" value="1"/>
</dbReference>
<sequence>FATYSKFYFKRLRRILPVALLIVLLCVLTISFLQDGFEFTRGMKSALYSMFFIKNHQPFPNEEDDYFQQLEHANAFLTHYWSLCVVIQFYILAPFVLHLCK</sequence>
<dbReference type="EMBL" id="BTSX01000004">
    <property type="protein sequence ID" value="GMS92874.1"/>
    <property type="molecule type" value="Genomic_DNA"/>
</dbReference>
<dbReference type="GO" id="GO:0016020">
    <property type="term" value="C:membrane"/>
    <property type="evidence" value="ECO:0007669"/>
    <property type="project" value="TreeGrafter"/>
</dbReference>
<evidence type="ECO:0000259" key="2">
    <source>
        <dbReference type="Pfam" id="PF01757"/>
    </source>
</evidence>
<keyword evidence="1" id="KW-0812">Transmembrane</keyword>
<dbReference type="Proteomes" id="UP001432027">
    <property type="component" value="Unassembled WGS sequence"/>
</dbReference>
<comment type="caution">
    <text evidence="3">The sequence shown here is derived from an EMBL/GenBank/DDBJ whole genome shotgun (WGS) entry which is preliminary data.</text>
</comment>
<evidence type="ECO:0000313" key="3">
    <source>
        <dbReference type="EMBL" id="GMS92874.1"/>
    </source>
</evidence>
<dbReference type="AlphaFoldDB" id="A0AAV5TG41"/>